<gene>
    <name evidence="2" type="ORF">EG028_07375</name>
</gene>
<evidence type="ECO:0000313" key="3">
    <source>
        <dbReference type="Proteomes" id="UP000279089"/>
    </source>
</evidence>
<protein>
    <submittedName>
        <fullName evidence="2">Uncharacterized protein</fullName>
    </submittedName>
</protein>
<keyword evidence="1" id="KW-0812">Transmembrane</keyword>
<feature type="transmembrane region" description="Helical" evidence="1">
    <location>
        <begin position="66"/>
        <end position="86"/>
    </location>
</feature>
<accession>A0A3N4MPG1</accession>
<feature type="transmembrane region" description="Helical" evidence="1">
    <location>
        <begin position="98"/>
        <end position="119"/>
    </location>
</feature>
<dbReference type="Proteomes" id="UP000279089">
    <property type="component" value="Unassembled WGS sequence"/>
</dbReference>
<proteinExistence type="predicted"/>
<name>A0A3N4MPG1_9BACT</name>
<feature type="transmembrane region" description="Helical" evidence="1">
    <location>
        <begin position="32"/>
        <end position="54"/>
    </location>
</feature>
<comment type="caution">
    <text evidence="2">The sequence shown here is derived from an EMBL/GenBank/DDBJ whole genome shotgun (WGS) entry which is preliminary data.</text>
</comment>
<feature type="transmembrane region" description="Helical" evidence="1">
    <location>
        <begin position="131"/>
        <end position="152"/>
    </location>
</feature>
<keyword evidence="1" id="KW-0472">Membrane</keyword>
<keyword evidence="1" id="KW-1133">Transmembrane helix</keyword>
<keyword evidence="3" id="KW-1185">Reference proteome</keyword>
<sequence>MDNSNTEDLLNGPGLEEPAIRKDLIPSWMSKLLLVLIFYKLYSILRSVQFYLVVWKNSLAVPESQTVSLIVFVLLDLLEAFVFIGLLRQWKPAAPAGIVVLCLSVLSVLLYFARFLFFYGSAEYNTPAGLIIQSLITLASLAILITILIRLFKIRRAWVKGVAGK</sequence>
<reference evidence="3" key="1">
    <citation type="submission" date="2018-11" db="EMBL/GenBank/DDBJ databases">
        <title>Chitinophaga lutea sp.nov., isolate from arsenic contaminated soil.</title>
        <authorList>
            <person name="Zong Y."/>
        </authorList>
    </citation>
    <scope>NUCLEOTIDE SEQUENCE [LARGE SCALE GENOMIC DNA]</scope>
    <source>
        <strain evidence="3">YLT18</strain>
    </source>
</reference>
<dbReference type="AlphaFoldDB" id="A0A3N4MPG1"/>
<organism evidence="2 3">
    <name type="scientific">Chitinophaga barathri</name>
    <dbReference type="NCBI Taxonomy" id="1647451"/>
    <lineage>
        <taxon>Bacteria</taxon>
        <taxon>Pseudomonadati</taxon>
        <taxon>Bacteroidota</taxon>
        <taxon>Chitinophagia</taxon>
        <taxon>Chitinophagales</taxon>
        <taxon>Chitinophagaceae</taxon>
        <taxon>Chitinophaga</taxon>
    </lineage>
</organism>
<dbReference type="EMBL" id="RMBX01000003">
    <property type="protein sequence ID" value="RPD41970.1"/>
    <property type="molecule type" value="Genomic_DNA"/>
</dbReference>
<evidence type="ECO:0000313" key="2">
    <source>
        <dbReference type="EMBL" id="RPD41970.1"/>
    </source>
</evidence>
<evidence type="ECO:0000256" key="1">
    <source>
        <dbReference type="SAM" id="Phobius"/>
    </source>
</evidence>